<keyword evidence="9" id="KW-0833">Ubl conjugation pathway</keyword>
<evidence type="ECO:0000313" key="16">
    <source>
        <dbReference type="Proteomes" id="UP000596742"/>
    </source>
</evidence>
<comment type="subcellular location">
    <subcellularLocation>
        <location evidence="1">Peroxisome membrane</location>
        <topology evidence="1">Multi-pass membrane protein</topology>
    </subcellularLocation>
</comment>
<reference evidence="15" key="1">
    <citation type="submission" date="2018-11" db="EMBL/GenBank/DDBJ databases">
        <authorList>
            <person name="Alioto T."/>
            <person name="Alioto T."/>
        </authorList>
    </citation>
    <scope>NUCLEOTIDE SEQUENCE</scope>
</reference>
<dbReference type="PANTHER" id="PTHR48178:SF1">
    <property type="entry name" value="PEROXISOME BIOGENESIS FACTOR 2"/>
    <property type="match status" value="1"/>
</dbReference>
<keyword evidence="11" id="KW-0653">Protein transport</keyword>
<dbReference type="AlphaFoldDB" id="A0A8B6EDZ7"/>
<gene>
    <name evidence="15" type="ORF">MGAL_10B031274</name>
</gene>
<evidence type="ECO:0000256" key="13">
    <source>
        <dbReference type="ARBA" id="ARBA00023136"/>
    </source>
</evidence>
<comment type="caution">
    <text evidence="15">The sequence shown here is derived from an EMBL/GenBank/DDBJ whole genome shotgun (WGS) entry which is preliminary data.</text>
</comment>
<keyword evidence="5" id="KW-0808">Transferase</keyword>
<evidence type="ECO:0000256" key="1">
    <source>
        <dbReference type="ARBA" id="ARBA00004585"/>
    </source>
</evidence>
<dbReference type="PANTHER" id="PTHR48178">
    <property type="entry name" value="PEROXISOME BIOGENESIS FACTOR 2"/>
    <property type="match status" value="1"/>
</dbReference>
<evidence type="ECO:0000256" key="8">
    <source>
        <dbReference type="ARBA" id="ARBA00022771"/>
    </source>
</evidence>
<evidence type="ECO:0000313" key="15">
    <source>
        <dbReference type="EMBL" id="VDI33440.1"/>
    </source>
</evidence>
<keyword evidence="10" id="KW-0862">Zinc</keyword>
<keyword evidence="13" id="KW-0472">Membrane</keyword>
<keyword evidence="6" id="KW-0812">Transmembrane</keyword>
<accession>A0A8B6EDZ7</accession>
<dbReference type="GO" id="GO:0016558">
    <property type="term" value="P:protein import into peroxisome matrix"/>
    <property type="evidence" value="ECO:0007669"/>
    <property type="project" value="InterPro"/>
</dbReference>
<sequence length="81" mass="9458">MGLGFMKYVWKNVNNMEENSTENCTRALRVSQLDAQELDNEVIAIIKNQLTKLLKYHKTNILVRYDPEVSAFLKLLVWKVS</sequence>
<evidence type="ECO:0000256" key="2">
    <source>
        <dbReference type="ARBA" id="ARBA00004906"/>
    </source>
</evidence>
<keyword evidence="8" id="KW-0863">Zinc-finger</keyword>
<evidence type="ECO:0000256" key="9">
    <source>
        <dbReference type="ARBA" id="ARBA00022786"/>
    </source>
</evidence>
<keyword evidence="12" id="KW-1133">Transmembrane helix</keyword>
<evidence type="ECO:0000256" key="4">
    <source>
        <dbReference type="ARBA" id="ARBA00022448"/>
    </source>
</evidence>
<evidence type="ECO:0000256" key="5">
    <source>
        <dbReference type="ARBA" id="ARBA00022679"/>
    </source>
</evidence>
<dbReference type="EMBL" id="UYJE01005041">
    <property type="protein sequence ID" value="VDI33440.1"/>
    <property type="molecule type" value="Genomic_DNA"/>
</dbReference>
<comment type="similarity">
    <text evidence="3">Belongs to the pex2/pex10/pex12 family.</text>
</comment>
<keyword evidence="14" id="KW-0576">Peroxisome</keyword>
<dbReference type="Proteomes" id="UP000596742">
    <property type="component" value="Unassembled WGS sequence"/>
</dbReference>
<dbReference type="GO" id="GO:0005778">
    <property type="term" value="C:peroxisomal membrane"/>
    <property type="evidence" value="ECO:0007669"/>
    <property type="project" value="UniProtKB-SubCell"/>
</dbReference>
<evidence type="ECO:0000256" key="6">
    <source>
        <dbReference type="ARBA" id="ARBA00022692"/>
    </source>
</evidence>
<keyword evidence="16" id="KW-1185">Reference proteome</keyword>
<protein>
    <submittedName>
        <fullName evidence="15">Peroxin-2</fullName>
    </submittedName>
</protein>
<evidence type="ECO:0000256" key="10">
    <source>
        <dbReference type="ARBA" id="ARBA00022833"/>
    </source>
</evidence>
<evidence type="ECO:0000256" key="7">
    <source>
        <dbReference type="ARBA" id="ARBA00022723"/>
    </source>
</evidence>
<dbReference type="GO" id="GO:0008270">
    <property type="term" value="F:zinc ion binding"/>
    <property type="evidence" value="ECO:0007669"/>
    <property type="project" value="UniProtKB-KW"/>
</dbReference>
<organism evidence="15 16">
    <name type="scientific">Mytilus galloprovincialis</name>
    <name type="common">Mediterranean mussel</name>
    <dbReference type="NCBI Taxonomy" id="29158"/>
    <lineage>
        <taxon>Eukaryota</taxon>
        <taxon>Metazoa</taxon>
        <taxon>Spiralia</taxon>
        <taxon>Lophotrochozoa</taxon>
        <taxon>Mollusca</taxon>
        <taxon>Bivalvia</taxon>
        <taxon>Autobranchia</taxon>
        <taxon>Pteriomorphia</taxon>
        <taxon>Mytilida</taxon>
        <taxon>Mytiloidea</taxon>
        <taxon>Mytilidae</taxon>
        <taxon>Mytilinae</taxon>
        <taxon>Mytilus</taxon>
    </lineage>
</organism>
<evidence type="ECO:0000256" key="12">
    <source>
        <dbReference type="ARBA" id="ARBA00022989"/>
    </source>
</evidence>
<dbReference type="GO" id="GO:0016740">
    <property type="term" value="F:transferase activity"/>
    <property type="evidence" value="ECO:0007669"/>
    <property type="project" value="UniProtKB-KW"/>
</dbReference>
<evidence type="ECO:0000256" key="14">
    <source>
        <dbReference type="ARBA" id="ARBA00023140"/>
    </source>
</evidence>
<evidence type="ECO:0000256" key="11">
    <source>
        <dbReference type="ARBA" id="ARBA00022927"/>
    </source>
</evidence>
<proteinExistence type="inferred from homology"/>
<dbReference type="OrthoDB" id="1701437at2759"/>
<comment type="pathway">
    <text evidence="2">Protein modification; protein ubiquitination.</text>
</comment>
<keyword evidence="7" id="KW-0479">Metal-binding</keyword>
<keyword evidence="4" id="KW-0813">Transport</keyword>
<name>A0A8B6EDZ7_MYTGA</name>
<dbReference type="InterPro" id="IPR025654">
    <property type="entry name" value="PEX2/10"/>
</dbReference>
<evidence type="ECO:0000256" key="3">
    <source>
        <dbReference type="ARBA" id="ARBA00008704"/>
    </source>
</evidence>